<dbReference type="EMBL" id="CP047593">
    <property type="protein sequence ID" value="QHI68396.1"/>
    <property type="molecule type" value="Genomic_DNA"/>
</dbReference>
<dbReference type="Pfam" id="PF01758">
    <property type="entry name" value="SBF"/>
    <property type="match status" value="1"/>
</dbReference>
<feature type="transmembrane region" description="Helical" evidence="5">
    <location>
        <begin position="160"/>
        <end position="181"/>
    </location>
</feature>
<feature type="transmembrane region" description="Helical" evidence="5">
    <location>
        <begin position="133"/>
        <end position="154"/>
    </location>
</feature>
<dbReference type="InterPro" id="IPR038770">
    <property type="entry name" value="Na+/solute_symporter_sf"/>
</dbReference>
<dbReference type="RefSeq" id="WP_160626677.1">
    <property type="nucleotide sequence ID" value="NZ_CP047593.1"/>
</dbReference>
<dbReference type="InterPro" id="IPR002657">
    <property type="entry name" value="BilAc:Na_symport/Acr3"/>
</dbReference>
<keyword evidence="4 5" id="KW-0472">Membrane</keyword>
<gene>
    <name evidence="6" type="ORF">GT409_02630</name>
</gene>
<accession>A0A6P1M9Z3</accession>
<evidence type="ECO:0000256" key="2">
    <source>
        <dbReference type="ARBA" id="ARBA00022692"/>
    </source>
</evidence>
<keyword evidence="2 5" id="KW-0812">Transmembrane</keyword>
<dbReference type="KEGG" id="taer:GT409_02630"/>
<dbReference type="AlphaFoldDB" id="A0A6P1M9Z3"/>
<feature type="transmembrane region" description="Helical" evidence="5">
    <location>
        <begin position="12"/>
        <end position="28"/>
    </location>
</feature>
<evidence type="ECO:0000256" key="5">
    <source>
        <dbReference type="SAM" id="Phobius"/>
    </source>
</evidence>
<dbReference type="PANTHER" id="PTHR10361:SF28">
    <property type="entry name" value="P3 PROTEIN-RELATED"/>
    <property type="match status" value="1"/>
</dbReference>
<protein>
    <submittedName>
        <fullName evidence="6">Bile acid:sodium symporter family protein</fullName>
    </submittedName>
</protein>
<dbReference type="GO" id="GO:0016020">
    <property type="term" value="C:membrane"/>
    <property type="evidence" value="ECO:0007669"/>
    <property type="project" value="UniProtKB-SubCell"/>
</dbReference>
<dbReference type="Gene3D" id="1.20.1530.20">
    <property type="match status" value="1"/>
</dbReference>
<dbReference type="Proteomes" id="UP000464954">
    <property type="component" value="Chromosome"/>
</dbReference>
<evidence type="ECO:0000313" key="6">
    <source>
        <dbReference type="EMBL" id="QHI68396.1"/>
    </source>
</evidence>
<comment type="subcellular location">
    <subcellularLocation>
        <location evidence="1">Membrane</location>
        <topology evidence="1">Multi-pass membrane protein</topology>
    </subcellularLocation>
</comment>
<feature type="transmembrane region" description="Helical" evidence="5">
    <location>
        <begin position="98"/>
        <end position="121"/>
    </location>
</feature>
<name>A0A6P1M9Z3_9BACT</name>
<dbReference type="PANTHER" id="PTHR10361">
    <property type="entry name" value="SODIUM-BILE ACID COTRANSPORTER"/>
    <property type="match status" value="1"/>
</dbReference>
<evidence type="ECO:0000313" key="7">
    <source>
        <dbReference type="Proteomes" id="UP000464954"/>
    </source>
</evidence>
<dbReference type="InterPro" id="IPR004710">
    <property type="entry name" value="Bilac:Na_transpt"/>
</dbReference>
<feature type="transmembrane region" description="Helical" evidence="5">
    <location>
        <begin position="281"/>
        <end position="303"/>
    </location>
</feature>
<sequence>MNRLEKTCRTITGYFVLWILLFAGWSLWKPNTFLWVLPNIKWMLGVIMFGMGMTLSAADFQQVLRRPRDVFSGAAAQYLIMPLLAYVLARGLRLSDNLAVGLILLGCCPGGTASNVITFLAKGDVALSVSMTTVSTLLAPLLTPTLMLLLAGHWMHIDAAALFVSIIEMVLLPIVLGTTANHFFGNKLHRIQPLLPVLSIITILLIVGAVIGKDADRLRHMAPIVLAAVILHNGGGLLLGWTGGSALQLGAPQKRALAIEVGMQNSGLAVALAVAHFSPEAALPAALFSVWHNISGPALATIWNRRDPKNR</sequence>
<keyword evidence="3 5" id="KW-1133">Transmembrane helix</keyword>
<feature type="transmembrane region" description="Helical" evidence="5">
    <location>
        <begin position="70"/>
        <end position="92"/>
    </location>
</feature>
<feature type="transmembrane region" description="Helical" evidence="5">
    <location>
        <begin position="193"/>
        <end position="212"/>
    </location>
</feature>
<reference evidence="6 7" key="1">
    <citation type="submission" date="2020-01" db="EMBL/GenBank/DDBJ databases">
        <title>Ponticoccus aerotolerans gen. nov., sp. nov., an anaerobic bacterium and proposal of Ponticoccusceae fam. nov., Ponticoccusles ord. nov. and Ponticoccuse classis nov. in the phylum Kiritimatiellaeota.</title>
        <authorList>
            <person name="Zhou L.Y."/>
            <person name="Du Z.J."/>
        </authorList>
    </citation>
    <scope>NUCLEOTIDE SEQUENCE [LARGE SCALE GENOMIC DNA]</scope>
    <source>
        <strain evidence="6 7">S-5007</strain>
    </source>
</reference>
<evidence type="ECO:0000256" key="3">
    <source>
        <dbReference type="ARBA" id="ARBA00022989"/>
    </source>
</evidence>
<feature type="transmembrane region" description="Helical" evidence="5">
    <location>
        <begin position="224"/>
        <end position="244"/>
    </location>
</feature>
<feature type="transmembrane region" description="Helical" evidence="5">
    <location>
        <begin position="40"/>
        <end position="58"/>
    </location>
</feature>
<evidence type="ECO:0000256" key="1">
    <source>
        <dbReference type="ARBA" id="ARBA00004141"/>
    </source>
</evidence>
<proteinExistence type="predicted"/>
<organism evidence="6 7">
    <name type="scientific">Tichowtungia aerotolerans</name>
    <dbReference type="NCBI Taxonomy" id="2697043"/>
    <lineage>
        <taxon>Bacteria</taxon>
        <taxon>Pseudomonadati</taxon>
        <taxon>Kiritimatiellota</taxon>
        <taxon>Tichowtungiia</taxon>
        <taxon>Tichowtungiales</taxon>
        <taxon>Tichowtungiaceae</taxon>
        <taxon>Tichowtungia</taxon>
    </lineage>
</organism>
<evidence type="ECO:0000256" key="4">
    <source>
        <dbReference type="ARBA" id="ARBA00023136"/>
    </source>
</evidence>
<keyword evidence="7" id="KW-1185">Reference proteome</keyword>